<gene>
    <name evidence="2" type="ORF">NC595_16450</name>
</gene>
<comment type="caution">
    <text evidence="2">The sequence shown here is derived from an EMBL/GenBank/DDBJ whole genome shotgun (WGS) entry which is preliminary data.</text>
</comment>
<dbReference type="SUPFAM" id="SSF53474">
    <property type="entry name" value="alpha/beta-Hydrolases"/>
    <property type="match status" value="1"/>
</dbReference>
<keyword evidence="3" id="KW-1185">Reference proteome</keyword>
<protein>
    <submittedName>
        <fullName evidence="2">Esterase family protein</fullName>
    </submittedName>
</protein>
<reference evidence="2 3" key="1">
    <citation type="submission" date="2022-06" db="EMBL/GenBank/DDBJ databases">
        <title>Dyella sp. Sa strain:Sa Genome sequencing.</title>
        <authorList>
            <person name="Park S."/>
        </authorList>
    </citation>
    <scope>NUCLEOTIDE SEQUENCE [LARGE SCALE GENOMIC DNA]</scope>
    <source>
        <strain evidence="2 3">Sa</strain>
    </source>
</reference>
<accession>A0ABT1FE60</accession>
<feature type="chain" id="PRO_5045995596" evidence="1">
    <location>
        <begin position="24"/>
        <end position="324"/>
    </location>
</feature>
<dbReference type="InterPro" id="IPR000801">
    <property type="entry name" value="Esterase-like"/>
</dbReference>
<organism evidence="2 3">
    <name type="scientific">Dyella lutea</name>
    <dbReference type="NCBI Taxonomy" id="2950441"/>
    <lineage>
        <taxon>Bacteria</taxon>
        <taxon>Pseudomonadati</taxon>
        <taxon>Pseudomonadota</taxon>
        <taxon>Gammaproteobacteria</taxon>
        <taxon>Lysobacterales</taxon>
        <taxon>Rhodanobacteraceae</taxon>
        <taxon>Dyella</taxon>
    </lineage>
</organism>
<dbReference type="PANTHER" id="PTHR48098">
    <property type="entry name" value="ENTEROCHELIN ESTERASE-RELATED"/>
    <property type="match status" value="1"/>
</dbReference>
<keyword evidence="1" id="KW-0732">Signal</keyword>
<dbReference type="PANTHER" id="PTHR48098:SF6">
    <property type="entry name" value="FERRI-BACILLIBACTIN ESTERASE BESA"/>
    <property type="match status" value="1"/>
</dbReference>
<dbReference type="EMBL" id="JAMZEK010000003">
    <property type="protein sequence ID" value="MCP1375640.1"/>
    <property type="molecule type" value="Genomic_DNA"/>
</dbReference>
<name>A0ABT1FE60_9GAMM</name>
<dbReference type="RefSeq" id="WP_253568258.1">
    <property type="nucleotide sequence ID" value="NZ_JAMZEK010000003.1"/>
</dbReference>
<feature type="signal peptide" evidence="1">
    <location>
        <begin position="1"/>
        <end position="23"/>
    </location>
</feature>
<dbReference type="InterPro" id="IPR029058">
    <property type="entry name" value="AB_hydrolase_fold"/>
</dbReference>
<dbReference type="Pfam" id="PF00756">
    <property type="entry name" value="Esterase"/>
    <property type="match status" value="1"/>
</dbReference>
<sequence length="324" mass="34295">MGFVRGCLALFWLAALGTGAARAAGPSPILDTQQLTLPGGALAPGGFHVRVFLPPGYALGTARYPVLYANDGQDMDALAMRATLARLEGAHAIAPVIVVAVDALPDRLAQYGLFDRGRHRPIVGSSPVGPIGTNAAAYAQWFIGTLLPYVDVHYRAEPTPRGRAVLGWSLGGLSAFGLGWNAPDRFGTIGAFSPSFWVAADRSSAGAAQRSRLALHMVNRGPARPELRLWLSVGTGEETADRDHDGVIDAVDDVQDLVNGWRAPDGHALRGLRQLGYGVVEGSPADPPRAGRVALELVPDAQHRQAAWAAVLPDFLRWAFPPDG</sequence>
<evidence type="ECO:0000256" key="1">
    <source>
        <dbReference type="SAM" id="SignalP"/>
    </source>
</evidence>
<dbReference type="Proteomes" id="UP001204615">
    <property type="component" value="Unassembled WGS sequence"/>
</dbReference>
<dbReference type="Gene3D" id="3.40.50.1820">
    <property type="entry name" value="alpha/beta hydrolase"/>
    <property type="match status" value="1"/>
</dbReference>
<evidence type="ECO:0000313" key="3">
    <source>
        <dbReference type="Proteomes" id="UP001204615"/>
    </source>
</evidence>
<proteinExistence type="predicted"/>
<dbReference type="InterPro" id="IPR050583">
    <property type="entry name" value="Mycobacterial_A85_antigen"/>
</dbReference>
<evidence type="ECO:0000313" key="2">
    <source>
        <dbReference type="EMBL" id="MCP1375640.1"/>
    </source>
</evidence>